<accession>A0ABS4WPW2</accession>
<organism evidence="1 2">
    <name type="scientific">Microbacterium phyllosphaerae</name>
    <dbReference type="NCBI Taxonomy" id="124798"/>
    <lineage>
        <taxon>Bacteria</taxon>
        <taxon>Bacillati</taxon>
        <taxon>Actinomycetota</taxon>
        <taxon>Actinomycetes</taxon>
        <taxon>Micrococcales</taxon>
        <taxon>Microbacteriaceae</taxon>
        <taxon>Microbacterium</taxon>
    </lineage>
</organism>
<gene>
    <name evidence="1" type="ORF">JOF42_001084</name>
</gene>
<dbReference type="Proteomes" id="UP000703720">
    <property type="component" value="Unassembled WGS sequence"/>
</dbReference>
<dbReference type="EMBL" id="JAGIOA010000001">
    <property type="protein sequence ID" value="MBP2377589.1"/>
    <property type="molecule type" value="Genomic_DNA"/>
</dbReference>
<comment type="caution">
    <text evidence="1">The sequence shown here is derived from an EMBL/GenBank/DDBJ whole genome shotgun (WGS) entry which is preliminary data.</text>
</comment>
<dbReference type="RefSeq" id="WP_210096925.1">
    <property type="nucleotide sequence ID" value="NZ_BAAAIO010000001.1"/>
</dbReference>
<name>A0ABS4WPW2_9MICO</name>
<sequence>MSWKAMTPTEVCDIVDFWTAAPWPLTEDEAQQLAVERFGWSIEVENGTRYLMNTVTGLAVPDVMTIAVKDQMRELSFDTTDTIRDVTPESTAFLSDNFALMVREGEARWGKPDLRRTDKWTTARWDAAGGSRVAFNFLPRGLNVRFETPQGADVERKLGDR</sequence>
<dbReference type="InterPro" id="IPR046268">
    <property type="entry name" value="DUF6301"/>
</dbReference>
<reference evidence="1 2" key="1">
    <citation type="submission" date="2021-03" db="EMBL/GenBank/DDBJ databases">
        <title>Sequencing the genomes of 1000 actinobacteria strains.</title>
        <authorList>
            <person name="Klenk H.-P."/>
        </authorList>
    </citation>
    <scope>NUCLEOTIDE SEQUENCE [LARGE SCALE GENOMIC DNA]</scope>
    <source>
        <strain evidence="1 2">DSM 13468</strain>
    </source>
</reference>
<proteinExistence type="predicted"/>
<protein>
    <submittedName>
        <fullName evidence="1">Uncharacterized protein</fullName>
    </submittedName>
</protein>
<evidence type="ECO:0000313" key="1">
    <source>
        <dbReference type="EMBL" id="MBP2377589.1"/>
    </source>
</evidence>
<evidence type="ECO:0000313" key="2">
    <source>
        <dbReference type="Proteomes" id="UP000703720"/>
    </source>
</evidence>
<dbReference type="Pfam" id="PF19818">
    <property type="entry name" value="DUF6301"/>
    <property type="match status" value="1"/>
</dbReference>
<keyword evidence="2" id="KW-1185">Reference proteome</keyword>